<dbReference type="PANTHER" id="PTHR32121:SF0">
    <property type="entry name" value="PCNA-INTERACTING PARTNER"/>
    <property type="match status" value="1"/>
</dbReference>
<evidence type="ECO:0000256" key="11">
    <source>
        <dbReference type="ARBA" id="ARBA00032731"/>
    </source>
</evidence>
<evidence type="ECO:0000256" key="6">
    <source>
        <dbReference type="ARBA" id="ARBA00022763"/>
    </source>
</evidence>
<evidence type="ECO:0000313" key="13">
    <source>
        <dbReference type="RefSeq" id="XP_072856120.1"/>
    </source>
</evidence>
<keyword evidence="8" id="KW-0234">DNA repair</keyword>
<comment type="similarity">
    <text evidence="3">Belongs to the PARI family.</text>
</comment>
<evidence type="ECO:0000256" key="5">
    <source>
        <dbReference type="ARBA" id="ARBA00022490"/>
    </source>
</evidence>
<evidence type="ECO:0000256" key="4">
    <source>
        <dbReference type="ARBA" id="ARBA00014320"/>
    </source>
</evidence>
<dbReference type="SUPFAM" id="SSF52540">
    <property type="entry name" value="P-loop containing nucleoside triphosphate hydrolases"/>
    <property type="match status" value="1"/>
</dbReference>
<evidence type="ECO:0000256" key="1">
    <source>
        <dbReference type="ARBA" id="ARBA00004123"/>
    </source>
</evidence>
<keyword evidence="5" id="KW-0963">Cytoplasm</keyword>
<evidence type="ECO:0000256" key="10">
    <source>
        <dbReference type="ARBA" id="ARBA00031632"/>
    </source>
</evidence>
<reference evidence="13" key="1">
    <citation type="submission" date="2025-08" db="UniProtKB">
        <authorList>
            <consortium name="RefSeq"/>
        </authorList>
    </citation>
    <scope>IDENTIFICATION</scope>
</reference>
<accession>A0ABM5GEN8</accession>
<gene>
    <name evidence="13" type="primary">PARPBP</name>
</gene>
<dbReference type="Proteomes" id="UP001652642">
    <property type="component" value="Chromosome 5"/>
</dbReference>
<evidence type="ECO:0000256" key="7">
    <source>
        <dbReference type="ARBA" id="ARBA00023125"/>
    </source>
</evidence>
<name>A0ABM5GEN8_9SAUR</name>
<protein>
    <recommendedName>
        <fullName evidence="4">PCNA-interacting partner</fullName>
    </recommendedName>
    <alternativeName>
        <fullName evidence="10">PARP-1 binding protein</fullName>
    </alternativeName>
    <alternativeName>
        <fullName evidence="11">PARP1-binding protein</fullName>
    </alternativeName>
</protein>
<keyword evidence="12" id="KW-1185">Reference proteome</keyword>
<dbReference type="Gene3D" id="1.10.486.10">
    <property type="entry name" value="PCRA, domain 4"/>
    <property type="match status" value="1"/>
</dbReference>
<dbReference type="InterPro" id="IPR038932">
    <property type="entry name" value="PARPBP"/>
</dbReference>
<dbReference type="RefSeq" id="XP_072856120.1">
    <property type="nucleotide sequence ID" value="XM_073000019.1"/>
</dbReference>
<evidence type="ECO:0000313" key="12">
    <source>
        <dbReference type="Proteomes" id="UP001652642"/>
    </source>
</evidence>
<dbReference type="GeneID" id="110084781"/>
<evidence type="ECO:0000256" key="3">
    <source>
        <dbReference type="ARBA" id="ARBA00009135"/>
    </source>
</evidence>
<dbReference type="InterPro" id="IPR027417">
    <property type="entry name" value="P-loop_NTPase"/>
</dbReference>
<proteinExistence type="inferred from homology"/>
<keyword evidence="7" id="KW-0238">DNA-binding</keyword>
<keyword evidence="6" id="KW-0227">DNA damage</keyword>
<evidence type="ECO:0000256" key="8">
    <source>
        <dbReference type="ARBA" id="ARBA00023204"/>
    </source>
</evidence>
<comment type="subcellular location">
    <subcellularLocation>
        <location evidence="2">Cytoplasm</location>
    </subcellularLocation>
    <subcellularLocation>
        <location evidence="1">Nucleus</location>
    </subcellularLocation>
</comment>
<sequence length="582" mass="65473">MSSLQKRLLNMIRCFRREWRSYSDSERITICGADCMLMVLQLAVAEVNKKHHGDFNASLSEVVLSWNYLLPDKLRILHKNEEAPENYAEISSVYTSFLKRCNMMDLIDIHQKCGSLLLENESLSSVQLLEFITGTVDLGSENNAIPSTPSTPSNRTNEFNEEMPLMVKKILYSYLSLLVNSRNDLAFAHVLNIPERGLGREAFTDLRHAAQKREMSIFPMATSFIRTIELGGKGYAPSPDDPLRTHVKGLLHFIHFMDKLEEILGEVSDSRIAGGQILSTIKMHLIKGRNSRDLFCQAAEEVVQDLDLRIKNIINFQHEAMAANTTGISPARPKLNSINHGTAYCGRDTVKSLLALLDEAATHPPTKNKAQLLFSEEFGFPSSFILFRSPTQTKESSPKALRKRIQTAVREKELKLKQPLIRSQFACTYKDDQMTETKGCSFSSFQTAACIHSVPNRMGVQCLKNESTTAECLQSPLESAALGTGSGNVHQNGSKSEEIGKLTCQPRNKSSKKKQVDRTSENVIHANENESLQHILSKRPRTAKECQNSLDSKTKRERKCNKIVAKHKLIKGQTKLTQFFRL</sequence>
<keyword evidence="9" id="KW-0539">Nucleus</keyword>
<evidence type="ECO:0000256" key="9">
    <source>
        <dbReference type="ARBA" id="ARBA00023242"/>
    </source>
</evidence>
<dbReference type="PANTHER" id="PTHR32121">
    <property type="entry name" value="PCNA-INTERACTING PARTNER"/>
    <property type="match status" value="1"/>
</dbReference>
<evidence type="ECO:0000256" key="2">
    <source>
        <dbReference type="ARBA" id="ARBA00004496"/>
    </source>
</evidence>
<organism evidence="12 13">
    <name type="scientific">Pogona vitticeps</name>
    <name type="common">central bearded dragon</name>
    <dbReference type="NCBI Taxonomy" id="103695"/>
    <lineage>
        <taxon>Eukaryota</taxon>
        <taxon>Metazoa</taxon>
        <taxon>Chordata</taxon>
        <taxon>Craniata</taxon>
        <taxon>Vertebrata</taxon>
        <taxon>Euteleostomi</taxon>
        <taxon>Lepidosauria</taxon>
        <taxon>Squamata</taxon>
        <taxon>Bifurcata</taxon>
        <taxon>Unidentata</taxon>
        <taxon>Episquamata</taxon>
        <taxon>Toxicofera</taxon>
        <taxon>Iguania</taxon>
        <taxon>Acrodonta</taxon>
        <taxon>Agamidae</taxon>
        <taxon>Amphibolurinae</taxon>
        <taxon>Pogona</taxon>
    </lineage>
</organism>